<accession>A0AAU9DFA5</accession>
<dbReference type="KEGG" id="fax:FUAX_55610"/>
<proteinExistence type="predicted"/>
<dbReference type="AlphaFoldDB" id="A0AAU9DFA5"/>
<keyword evidence="1" id="KW-0614">Plasmid</keyword>
<sequence length="213" mass="25120">MNFRDILLQSAENSPREREFNLESTIVDTVFSSNFTPIKTENIWRLAVDFFPEKRNTSFKLLGGVLLVDAYLDYDNYWSNEINERKLILIEALDSIAKKICKEYDLPYDHFKEAKERSIEQGLKYANYWGRSMKSPDNKFSAGIFMELDVNVSAIEVHFKDLKTKELIKKILVNPKPDYMFFDRYLGKSFWDEEGYFCLVSKDKKTVLKSRPE</sequence>
<dbReference type="RefSeq" id="WP_338396297.1">
    <property type="nucleotide sequence ID" value="NZ_AP025326.1"/>
</dbReference>
<organism evidence="1 2">
    <name type="scientific">Fulvitalea axinellae</name>
    <dbReference type="NCBI Taxonomy" id="1182444"/>
    <lineage>
        <taxon>Bacteria</taxon>
        <taxon>Pseudomonadati</taxon>
        <taxon>Bacteroidota</taxon>
        <taxon>Cytophagia</taxon>
        <taxon>Cytophagales</taxon>
        <taxon>Persicobacteraceae</taxon>
        <taxon>Fulvitalea</taxon>
    </lineage>
</organism>
<gene>
    <name evidence="1" type="ORF">FUAX_55610</name>
</gene>
<evidence type="ECO:0000313" key="2">
    <source>
        <dbReference type="Proteomes" id="UP001348817"/>
    </source>
</evidence>
<dbReference type="EMBL" id="AP025326">
    <property type="protein sequence ID" value="BDD13129.1"/>
    <property type="molecule type" value="Genomic_DNA"/>
</dbReference>
<protein>
    <submittedName>
        <fullName evidence="1">Uncharacterized protein</fullName>
    </submittedName>
</protein>
<keyword evidence="2" id="KW-1185">Reference proteome</keyword>
<dbReference type="Proteomes" id="UP001348817">
    <property type="component" value="Plasmid pFA12"/>
</dbReference>
<reference evidence="1 2" key="1">
    <citation type="submission" date="2021-12" db="EMBL/GenBank/DDBJ databases">
        <title>Genome sequencing of bacteria with rrn-lacking chromosome and rrn-plasmid.</title>
        <authorList>
            <person name="Anda M."/>
            <person name="Iwasaki W."/>
        </authorList>
    </citation>
    <scope>NUCLEOTIDE SEQUENCE [LARGE SCALE GENOMIC DNA]</scope>
    <source>
        <strain evidence="1 2">DSM 100852</strain>
        <plasmid evidence="1 2">pFA12</plasmid>
    </source>
</reference>
<geneLocation type="plasmid" evidence="1 2">
    <name>pFA12</name>
</geneLocation>
<name>A0AAU9DFA5_9BACT</name>
<evidence type="ECO:0000313" key="1">
    <source>
        <dbReference type="EMBL" id="BDD13129.1"/>
    </source>
</evidence>